<dbReference type="SUPFAM" id="SSF53067">
    <property type="entry name" value="Actin-like ATPase domain"/>
    <property type="match status" value="1"/>
</dbReference>
<evidence type="ECO:0000313" key="2">
    <source>
        <dbReference type="EMBL" id="SFD11057.1"/>
    </source>
</evidence>
<dbReference type="Proteomes" id="UP000182258">
    <property type="component" value="Unassembled WGS sequence"/>
</dbReference>
<dbReference type="InterPro" id="IPR036388">
    <property type="entry name" value="WH-like_DNA-bd_sf"/>
</dbReference>
<organism evidence="2 4">
    <name type="scientific">Devosia psychrophila</name>
    <dbReference type="NCBI Taxonomy" id="728005"/>
    <lineage>
        <taxon>Bacteria</taxon>
        <taxon>Pseudomonadati</taxon>
        <taxon>Pseudomonadota</taxon>
        <taxon>Alphaproteobacteria</taxon>
        <taxon>Hyphomicrobiales</taxon>
        <taxon>Devosiaceae</taxon>
        <taxon>Devosia</taxon>
    </lineage>
</organism>
<dbReference type="PANTHER" id="PTHR18964">
    <property type="entry name" value="ROK (REPRESSOR, ORF, KINASE) FAMILY"/>
    <property type="match status" value="1"/>
</dbReference>
<keyword evidence="3" id="KW-1185">Reference proteome</keyword>
<dbReference type="RefSeq" id="WP_046170107.1">
    <property type="nucleotide sequence ID" value="NZ_FOMB01000021.1"/>
</dbReference>
<dbReference type="PATRIC" id="fig|728005.3.peg.3650"/>
<dbReference type="Gene3D" id="3.30.420.40">
    <property type="match status" value="2"/>
</dbReference>
<dbReference type="GO" id="GO:0016301">
    <property type="term" value="F:kinase activity"/>
    <property type="evidence" value="ECO:0007669"/>
    <property type="project" value="UniProtKB-KW"/>
</dbReference>
<dbReference type="Gene3D" id="1.10.10.10">
    <property type="entry name" value="Winged helix-like DNA-binding domain superfamily/Winged helix DNA-binding domain"/>
    <property type="match status" value="1"/>
</dbReference>
<dbReference type="Pfam" id="PF00480">
    <property type="entry name" value="ROK"/>
    <property type="match status" value="1"/>
</dbReference>
<reference evidence="1 3" key="1">
    <citation type="submission" date="2015-03" db="EMBL/GenBank/DDBJ databases">
        <authorList>
            <person name="Lepp D."/>
            <person name="Hassan Y.I."/>
            <person name="Li X.-Z."/>
            <person name="Zhou T."/>
        </authorList>
    </citation>
    <scope>NUCLEOTIDE SEQUENCE [LARGE SCALE GENOMIC DNA]</scope>
    <source>
        <strain evidence="1 3">Cr7-05</strain>
    </source>
</reference>
<keyword evidence="2" id="KW-0808">Transferase</keyword>
<protein>
    <submittedName>
        <fullName evidence="2">Sugar kinase of the NBD/HSP70 family, may contain an N-terminal HTH domain</fullName>
    </submittedName>
</protein>
<dbReference type="OrthoDB" id="49685at2"/>
<dbReference type="AlphaFoldDB" id="A0A0F5PZR0"/>
<dbReference type="PANTHER" id="PTHR18964:SF173">
    <property type="entry name" value="GLUCOKINASE"/>
    <property type="match status" value="1"/>
</dbReference>
<evidence type="ECO:0000313" key="3">
    <source>
        <dbReference type="Proteomes" id="UP000033519"/>
    </source>
</evidence>
<dbReference type="EMBL" id="FOMB01000021">
    <property type="protein sequence ID" value="SFD11057.1"/>
    <property type="molecule type" value="Genomic_DNA"/>
</dbReference>
<evidence type="ECO:0000313" key="4">
    <source>
        <dbReference type="Proteomes" id="UP000182258"/>
    </source>
</evidence>
<dbReference type="InterPro" id="IPR000600">
    <property type="entry name" value="ROK"/>
</dbReference>
<dbReference type="EMBL" id="LAPV01000074">
    <property type="protein sequence ID" value="KKC33891.1"/>
    <property type="molecule type" value="Genomic_DNA"/>
</dbReference>
<evidence type="ECO:0000313" key="1">
    <source>
        <dbReference type="EMBL" id="KKC33891.1"/>
    </source>
</evidence>
<dbReference type="CDD" id="cd23763">
    <property type="entry name" value="ASKHA_ATPase_ROK"/>
    <property type="match status" value="1"/>
</dbReference>
<proteinExistence type="predicted"/>
<reference evidence="2 4" key="2">
    <citation type="submission" date="2016-10" db="EMBL/GenBank/DDBJ databases">
        <authorList>
            <person name="de Groot N.N."/>
        </authorList>
    </citation>
    <scope>NUCLEOTIDE SEQUENCE [LARGE SCALE GENOMIC DNA]</scope>
    <source>
        <strain evidence="2 4">CGMCC 1.10210</strain>
    </source>
</reference>
<keyword evidence="2" id="KW-0418">Kinase</keyword>
<accession>A0A0F5PZR0</accession>
<dbReference type="InterPro" id="IPR043129">
    <property type="entry name" value="ATPase_NBD"/>
</dbReference>
<dbReference type="STRING" id="728005.SAMN04488059_12163"/>
<gene>
    <name evidence="2" type="ORF">SAMN04488059_12163</name>
    <name evidence="1" type="ORF">WH91_06090</name>
</gene>
<name>A0A0F5PZR0_9HYPH</name>
<dbReference type="Proteomes" id="UP000033519">
    <property type="component" value="Unassembled WGS sequence"/>
</dbReference>
<sequence>MAEKKTALRSVGRPRSVDTAQASLALLLNLVRTGTATTRQELERGSELGRAVVADRLATMIDLGLLKEGELGQATGGRAPRQMRFREDAGSLLVSAIDQSSIALGIADLNGQMLVEHHEAARLDAGPEAILERLATIFDWLLRETEKPAPWGMGLALAGPIEKPSAEFEAVHVLQSVQSWQGFPFLERLSMRIGVPIFARSGVQTMTMGEAKAGGGRGLSDIIYVKLGRSISAGLMSEGRLHRGAQGAAGMIGHSRVGDDLLGAIAGADALAREGTAAAEDGRSPYLAQALARQGEISVVDIGHAAQLGDLFCVELLGRCGRMVGEALAPLTNLVNPTLIIIGGIVAESGGDSLLAGIREAVYRQSHPMVSRDLQIMRSQMGASAGLVGAAQVVVEELFSPPILQGWIGHGSPLLHPDFQRVMERYTTTLAPKAATPSGRTAP</sequence>